<reference evidence="1 2" key="1">
    <citation type="submission" date="2018-08" db="EMBL/GenBank/DDBJ databases">
        <title>A genome reference for cultivated species of the human gut microbiota.</title>
        <authorList>
            <person name="Zou Y."/>
            <person name="Xue W."/>
            <person name="Luo G."/>
        </authorList>
    </citation>
    <scope>NUCLEOTIDE SEQUENCE [LARGE SCALE GENOMIC DNA]</scope>
    <source>
        <strain evidence="1 2">AF32-8AC</strain>
    </source>
</reference>
<evidence type="ECO:0000313" key="2">
    <source>
        <dbReference type="Proteomes" id="UP000260991"/>
    </source>
</evidence>
<organism evidence="1 2">
    <name type="scientific">Faecalibacterium prausnitzii</name>
    <dbReference type="NCBI Taxonomy" id="853"/>
    <lineage>
        <taxon>Bacteria</taxon>
        <taxon>Bacillati</taxon>
        <taxon>Bacillota</taxon>
        <taxon>Clostridia</taxon>
        <taxon>Eubacteriales</taxon>
        <taxon>Oscillospiraceae</taxon>
        <taxon>Faecalibacterium</taxon>
    </lineage>
</organism>
<dbReference type="Proteomes" id="UP000260991">
    <property type="component" value="Unassembled WGS sequence"/>
</dbReference>
<comment type="caution">
    <text evidence="1">The sequence shown here is derived from an EMBL/GenBank/DDBJ whole genome shotgun (WGS) entry which is preliminary data.</text>
</comment>
<sequence>MASYDLTRIPALRDLQELGRRQKNVTDGLGQRVSALETNAPTKVGDLTNDKKYQTETEVSAAINKAVAAADHLKRKIVASAGDIDLKAADAAQYIYMVPKGTAGTSDKYDEYMVIDGVLEKMGDWKVDLSGYVQKEAGKGLSTNDYTSADKQKVTNMEKTMDARITASMATDTEVNAMLDELFGS</sequence>
<protein>
    <submittedName>
        <fullName evidence="1">Uncharacterized protein</fullName>
    </submittedName>
</protein>
<evidence type="ECO:0000313" key="1">
    <source>
        <dbReference type="EMBL" id="RGB91024.1"/>
    </source>
</evidence>
<proteinExistence type="predicted"/>
<accession>A0A3E2U487</accession>
<dbReference type="AlphaFoldDB" id="A0A3E2U487"/>
<dbReference type="RefSeq" id="WP_158403376.1">
    <property type="nucleotide sequence ID" value="NZ_QVER01000010.1"/>
</dbReference>
<name>A0A3E2U487_9FIRM</name>
<gene>
    <name evidence="1" type="ORF">DWZ46_09600</name>
</gene>
<dbReference type="EMBL" id="QVER01000010">
    <property type="protein sequence ID" value="RGB91024.1"/>
    <property type="molecule type" value="Genomic_DNA"/>
</dbReference>